<gene>
    <name evidence="1" type="ORF">Sradi_2163400</name>
</gene>
<reference evidence="1" key="2">
    <citation type="journal article" date="2024" name="Plant">
        <title>Genomic evolution and insights into agronomic trait innovations of Sesamum species.</title>
        <authorList>
            <person name="Miao H."/>
            <person name="Wang L."/>
            <person name="Qu L."/>
            <person name="Liu H."/>
            <person name="Sun Y."/>
            <person name="Le M."/>
            <person name="Wang Q."/>
            <person name="Wei S."/>
            <person name="Zheng Y."/>
            <person name="Lin W."/>
            <person name="Duan Y."/>
            <person name="Cao H."/>
            <person name="Xiong S."/>
            <person name="Wang X."/>
            <person name="Wei L."/>
            <person name="Li C."/>
            <person name="Ma Q."/>
            <person name="Ju M."/>
            <person name="Zhao R."/>
            <person name="Li G."/>
            <person name="Mu C."/>
            <person name="Tian Q."/>
            <person name="Mei H."/>
            <person name="Zhang T."/>
            <person name="Gao T."/>
            <person name="Zhang H."/>
        </authorList>
    </citation>
    <scope>NUCLEOTIDE SEQUENCE</scope>
    <source>
        <strain evidence="1">G02</strain>
    </source>
</reference>
<organism evidence="1">
    <name type="scientific">Sesamum radiatum</name>
    <name type="common">Black benniseed</name>
    <dbReference type="NCBI Taxonomy" id="300843"/>
    <lineage>
        <taxon>Eukaryota</taxon>
        <taxon>Viridiplantae</taxon>
        <taxon>Streptophyta</taxon>
        <taxon>Embryophyta</taxon>
        <taxon>Tracheophyta</taxon>
        <taxon>Spermatophyta</taxon>
        <taxon>Magnoliopsida</taxon>
        <taxon>eudicotyledons</taxon>
        <taxon>Gunneridae</taxon>
        <taxon>Pentapetalae</taxon>
        <taxon>asterids</taxon>
        <taxon>lamiids</taxon>
        <taxon>Lamiales</taxon>
        <taxon>Pedaliaceae</taxon>
        <taxon>Sesamum</taxon>
    </lineage>
</organism>
<accession>A0AAW2T378</accession>
<dbReference type="AlphaFoldDB" id="A0AAW2T378"/>
<reference evidence="1" key="1">
    <citation type="submission" date="2020-06" db="EMBL/GenBank/DDBJ databases">
        <authorList>
            <person name="Li T."/>
            <person name="Hu X."/>
            <person name="Zhang T."/>
            <person name="Song X."/>
            <person name="Zhang H."/>
            <person name="Dai N."/>
            <person name="Sheng W."/>
            <person name="Hou X."/>
            <person name="Wei L."/>
        </authorList>
    </citation>
    <scope>NUCLEOTIDE SEQUENCE</scope>
    <source>
        <strain evidence="1">G02</strain>
        <tissue evidence="1">Leaf</tissue>
    </source>
</reference>
<proteinExistence type="predicted"/>
<comment type="caution">
    <text evidence="1">The sequence shown here is derived from an EMBL/GenBank/DDBJ whole genome shotgun (WGS) entry which is preliminary data.</text>
</comment>
<sequence length="97" mass="10662">MIVAGLSKSITLQPSSEFLIPLARGLLEAIKRSSKATDRTNRNLVAFRWMHEDLFIQTPMEEGVIDIKLMYRPTLAAATVSNKRTVTGLATGENAST</sequence>
<dbReference type="EMBL" id="JACGWJ010000009">
    <property type="protein sequence ID" value="KAL0398201.1"/>
    <property type="molecule type" value="Genomic_DNA"/>
</dbReference>
<evidence type="ECO:0000313" key="1">
    <source>
        <dbReference type="EMBL" id="KAL0398201.1"/>
    </source>
</evidence>
<name>A0AAW2T378_SESRA</name>
<protein>
    <submittedName>
        <fullName evidence="1">Uncharacterized protein</fullName>
    </submittedName>
</protein>